<evidence type="ECO:0000313" key="2">
    <source>
        <dbReference type="Proteomes" id="UP000054047"/>
    </source>
</evidence>
<organism evidence="1 2">
    <name type="scientific">Ancylostoma duodenale</name>
    <dbReference type="NCBI Taxonomy" id="51022"/>
    <lineage>
        <taxon>Eukaryota</taxon>
        <taxon>Metazoa</taxon>
        <taxon>Ecdysozoa</taxon>
        <taxon>Nematoda</taxon>
        <taxon>Chromadorea</taxon>
        <taxon>Rhabditida</taxon>
        <taxon>Rhabditina</taxon>
        <taxon>Rhabditomorpha</taxon>
        <taxon>Strongyloidea</taxon>
        <taxon>Ancylostomatidae</taxon>
        <taxon>Ancylostomatinae</taxon>
        <taxon>Ancylostoma</taxon>
    </lineage>
</organism>
<protein>
    <submittedName>
        <fullName evidence="1">Uncharacterized protein</fullName>
    </submittedName>
</protein>
<dbReference type="Proteomes" id="UP000054047">
    <property type="component" value="Unassembled WGS sequence"/>
</dbReference>
<name>A0A0C2G045_9BILA</name>
<dbReference type="OrthoDB" id="5814184at2759"/>
<reference evidence="1 2" key="1">
    <citation type="submission" date="2013-12" db="EMBL/GenBank/DDBJ databases">
        <title>Draft genome of the parsitic nematode Ancylostoma duodenale.</title>
        <authorList>
            <person name="Mitreva M."/>
        </authorList>
    </citation>
    <scope>NUCLEOTIDE SEQUENCE [LARGE SCALE GENOMIC DNA]</scope>
    <source>
        <strain evidence="1 2">Zhejiang</strain>
    </source>
</reference>
<gene>
    <name evidence="1" type="ORF">ANCDUO_15595</name>
</gene>
<keyword evidence="2" id="KW-1185">Reference proteome</keyword>
<dbReference type="EMBL" id="KN739407">
    <property type="protein sequence ID" value="KIH54260.1"/>
    <property type="molecule type" value="Genomic_DNA"/>
</dbReference>
<proteinExistence type="predicted"/>
<sequence length="63" mass="7351">MRSASSNDSSRGRCWEQFRLAQVRAGIRSSILRRQSKIRDAVAYVKLSKIRWTGPVMRLNDKR</sequence>
<evidence type="ECO:0000313" key="1">
    <source>
        <dbReference type="EMBL" id="KIH54260.1"/>
    </source>
</evidence>
<accession>A0A0C2G045</accession>
<dbReference type="AlphaFoldDB" id="A0A0C2G045"/>